<evidence type="ECO:0000259" key="2">
    <source>
        <dbReference type="Pfam" id="PF01370"/>
    </source>
</evidence>
<dbReference type="PANTHER" id="PTHR11092">
    <property type="entry name" value="SUGAR NUCLEOTIDE EPIMERASE RELATED"/>
    <property type="match status" value="1"/>
</dbReference>
<accession>A0AAC8UB81</accession>
<evidence type="ECO:0000256" key="1">
    <source>
        <dbReference type="ARBA" id="ARBA00009353"/>
    </source>
</evidence>
<dbReference type="Pfam" id="PF01370">
    <property type="entry name" value="Epimerase"/>
    <property type="match status" value="1"/>
</dbReference>
<dbReference type="OMA" id="YLPWIHI"/>
<evidence type="ECO:0000313" key="5">
    <source>
        <dbReference type="Proteomes" id="UP000060132"/>
    </source>
</evidence>
<dbReference type="InterPro" id="IPR010099">
    <property type="entry name" value="SDR39U1"/>
</dbReference>
<protein>
    <submittedName>
        <fullName evidence="4">Epimerase</fullName>
    </submittedName>
</protein>
<dbReference type="InterPro" id="IPR013549">
    <property type="entry name" value="DUF1731"/>
</dbReference>
<organism evidence="4 5">
    <name type="scientific">Haemophilus ducreyi</name>
    <dbReference type="NCBI Taxonomy" id="730"/>
    <lineage>
        <taxon>Bacteria</taxon>
        <taxon>Pseudomonadati</taxon>
        <taxon>Pseudomonadota</taxon>
        <taxon>Gammaproteobacteria</taxon>
        <taxon>Pasteurellales</taxon>
        <taxon>Pasteurellaceae</taxon>
        <taxon>Haemophilus</taxon>
    </lineage>
</organism>
<dbReference type="Proteomes" id="UP000060132">
    <property type="component" value="Chromosome"/>
</dbReference>
<reference evidence="4 5" key="1">
    <citation type="journal article" date="2015" name="PLoS Negl. Trop. Dis.">
        <title>Haemophilus ducreyi Cutaneous Ulcer Strains Are Nearly Identical to Class I Genital Ulcer Strains.</title>
        <authorList>
            <person name="Gangaiah D."/>
            <person name="Webb K.M."/>
            <person name="Humphreys T.L."/>
            <person name="Fortney K.R."/>
            <person name="Toh E."/>
            <person name="Tai A."/>
            <person name="Katz S.S."/>
            <person name="Pillay A."/>
            <person name="Chen C.Y."/>
            <person name="Roberts S.A."/>
            <person name="Munson R.S.Jr."/>
            <person name="Spinola S.M."/>
        </authorList>
    </citation>
    <scope>NUCLEOTIDE SEQUENCE [LARGE SCALE GENOMIC DNA]</scope>
    <source>
        <strain evidence="5">CLU2</strain>
    </source>
</reference>
<evidence type="ECO:0000259" key="3">
    <source>
        <dbReference type="Pfam" id="PF08338"/>
    </source>
</evidence>
<sequence length="297" mass="32757">MNILLTGGTGFIGKALTKALLQAGHQLTILTRQAQLTSSSPAVTFCQKLTDWHHLDHVDAVINLAGEPIFDKAWTSKQKQQLLTSRVDLTHQLVNLINAGQNPPHTFISGSACGYYGNLANSNHFYDESTPAGTHFSAKICLEWEKAALNAQSQQTRVCLIRTGMVLNPKGGALKKMLPLYRLNLAGQLGSGAQYWPWICLADHIQAILFLLKNTNCSGAFNLVAPEPITNAVFNQRLAKSLKRYAVFNLPAFLLHLLLGERSQLLLDNQPLVPKRLLAAGFTFQQPQLDFSRIFAE</sequence>
<dbReference type="NCBIfam" id="TIGR01777">
    <property type="entry name" value="yfcH"/>
    <property type="match status" value="1"/>
</dbReference>
<dbReference type="Pfam" id="PF08338">
    <property type="entry name" value="DUF1731"/>
    <property type="match status" value="1"/>
</dbReference>
<gene>
    <name evidence="4" type="ORF">RZ57_01015</name>
</gene>
<proteinExistence type="inferred from homology"/>
<dbReference type="SUPFAM" id="SSF51735">
    <property type="entry name" value="NAD(P)-binding Rossmann-fold domains"/>
    <property type="match status" value="1"/>
</dbReference>
<dbReference type="PANTHER" id="PTHR11092:SF0">
    <property type="entry name" value="EPIMERASE FAMILY PROTEIN SDR39U1"/>
    <property type="match status" value="1"/>
</dbReference>
<dbReference type="InterPro" id="IPR036291">
    <property type="entry name" value="NAD(P)-bd_dom_sf"/>
</dbReference>
<name>A0AAC8UB81_HAEDC</name>
<feature type="domain" description="NAD-dependent epimerase/dehydratase" evidence="2">
    <location>
        <begin position="3"/>
        <end position="222"/>
    </location>
</feature>
<comment type="similarity">
    <text evidence="1">Belongs to the NAD(P)-dependent epimerase/dehydratase family. SDR39U1 subfamily.</text>
</comment>
<feature type="domain" description="DUF1731" evidence="3">
    <location>
        <begin position="250"/>
        <end position="290"/>
    </location>
</feature>
<dbReference type="EMBL" id="CP011219">
    <property type="protein sequence ID" value="AKO31823.1"/>
    <property type="molecule type" value="Genomic_DNA"/>
</dbReference>
<dbReference type="Gene3D" id="3.40.50.720">
    <property type="entry name" value="NAD(P)-binding Rossmann-like Domain"/>
    <property type="match status" value="1"/>
</dbReference>
<dbReference type="AlphaFoldDB" id="A0AAC8UB81"/>
<dbReference type="RefSeq" id="WP_010944297.1">
    <property type="nucleotide sequence ID" value="NZ_CP011218.1"/>
</dbReference>
<dbReference type="InterPro" id="IPR001509">
    <property type="entry name" value="Epimerase_deHydtase"/>
</dbReference>
<evidence type="ECO:0000313" key="4">
    <source>
        <dbReference type="EMBL" id="AKO31823.1"/>
    </source>
</evidence>